<comment type="caution">
    <text evidence="1">The sequence shown here is derived from an EMBL/GenBank/DDBJ whole genome shotgun (WGS) entry which is preliminary data.</text>
</comment>
<dbReference type="Proteomes" id="UP001299970">
    <property type="component" value="Unassembled WGS sequence"/>
</dbReference>
<dbReference type="RefSeq" id="WP_241038921.1">
    <property type="nucleotide sequence ID" value="NZ_BAAAJF010000004.1"/>
</dbReference>
<sequence length="139" mass="14295">MPVLHVIVDGANVVGSRPDGWWRDRAGAARKLAGKLSAALTAGPALLARGLGEEATDEDVWVHLVLEGAAARVEDLPTHPGLDVVHAPADGDSAIAALAADLAAEPVVVVTADRGLRERVRVSGARTVGPETLLRVLPG</sequence>
<accession>A0ABS9TI96</accession>
<dbReference type="EMBL" id="JAKXMK010000019">
    <property type="protein sequence ID" value="MCH6168267.1"/>
    <property type="molecule type" value="Genomic_DNA"/>
</dbReference>
<evidence type="ECO:0008006" key="3">
    <source>
        <dbReference type="Google" id="ProtNLM"/>
    </source>
</evidence>
<protein>
    <recommendedName>
        <fullName evidence="3">NTP pyrophosphohydrolase</fullName>
    </recommendedName>
</protein>
<keyword evidence="2" id="KW-1185">Reference proteome</keyword>
<evidence type="ECO:0000313" key="1">
    <source>
        <dbReference type="EMBL" id="MCH6168267.1"/>
    </source>
</evidence>
<name>A0ABS9TI96_9PSEU</name>
<evidence type="ECO:0000313" key="2">
    <source>
        <dbReference type="Proteomes" id="UP001299970"/>
    </source>
</evidence>
<organism evidence="1 2">
    <name type="scientific">Pseudonocardia alaniniphila</name>
    <dbReference type="NCBI Taxonomy" id="75291"/>
    <lineage>
        <taxon>Bacteria</taxon>
        <taxon>Bacillati</taxon>
        <taxon>Actinomycetota</taxon>
        <taxon>Actinomycetes</taxon>
        <taxon>Pseudonocardiales</taxon>
        <taxon>Pseudonocardiaceae</taxon>
        <taxon>Pseudonocardia</taxon>
    </lineage>
</organism>
<gene>
    <name evidence="1" type="ORF">MMF94_21460</name>
</gene>
<proteinExistence type="predicted"/>
<reference evidence="1 2" key="1">
    <citation type="submission" date="2022-03" db="EMBL/GenBank/DDBJ databases">
        <title>Pseudonocardia alaer sp. nov., a novel actinomycete isolated from reed forest soil.</title>
        <authorList>
            <person name="Wang L."/>
        </authorList>
    </citation>
    <scope>NUCLEOTIDE SEQUENCE [LARGE SCALE GENOMIC DNA]</scope>
    <source>
        <strain evidence="1 2">Y-16303</strain>
    </source>
</reference>